<dbReference type="GO" id="GO:0051287">
    <property type="term" value="F:NAD binding"/>
    <property type="evidence" value="ECO:0007669"/>
    <property type="project" value="InterPro"/>
</dbReference>
<sequence length="376" mass="41107">MDPVSSVSPRVRVSLGPPVPPRLAAVTGRRLRAVAATPLPDDLAERIREAEPRLDLVVEQDLLPPMRHAGDHQGDPAFSRSEADERRFQELVDSAEVLYGIPDERPSHLARTIRANARLEWVQLMPAGGGAQVKAAKLEQDELERVRFTTTAGVHAVPLAEWCEFGLLAGFKTLPRLQQHQRAHEWAESRWMMRRLEDSRVLVVGLGSIGKVVADRLAHQGVHVAGTSRRDVQVDGVEEVIHPRDLAARVGEFDGVVVTLPGTDETRHLVSADVLAAVKPGVTIANVGRGTVIDQEALVAALQDGRVGFAALDVTDPEPLPEDSPLWDLPNVLLSPHTAALSDKEDALIADLFARNATRYLDGDDLINPVNTREFY</sequence>
<protein>
    <submittedName>
        <fullName evidence="4">D-2-hydroxyacid dehydrogenase</fullName>
    </submittedName>
</protein>
<dbReference type="PANTHER" id="PTHR43333:SF1">
    <property type="entry name" value="D-ISOMER SPECIFIC 2-HYDROXYACID DEHYDROGENASE NAD-BINDING DOMAIN-CONTAINING PROTEIN"/>
    <property type="match status" value="1"/>
</dbReference>
<keyword evidence="1" id="KW-0560">Oxidoreductase</keyword>
<dbReference type="OrthoDB" id="4324715at2"/>
<dbReference type="InterPro" id="IPR006140">
    <property type="entry name" value="D-isomer_DH_NAD-bd"/>
</dbReference>
<dbReference type="PANTHER" id="PTHR43333">
    <property type="entry name" value="2-HACID_DH_C DOMAIN-CONTAINING PROTEIN"/>
    <property type="match status" value="1"/>
</dbReference>
<dbReference type="EMBL" id="QXTG01000001">
    <property type="protein sequence ID" value="RIX30819.1"/>
    <property type="molecule type" value="Genomic_DNA"/>
</dbReference>
<evidence type="ECO:0000313" key="4">
    <source>
        <dbReference type="EMBL" id="RIX30819.1"/>
    </source>
</evidence>
<name>A0A3A1U997_9MICO</name>
<evidence type="ECO:0000313" key="5">
    <source>
        <dbReference type="Proteomes" id="UP000265742"/>
    </source>
</evidence>
<proteinExistence type="predicted"/>
<reference evidence="5" key="1">
    <citation type="submission" date="2018-09" db="EMBL/GenBank/DDBJ databases">
        <authorList>
            <person name="Kim I."/>
        </authorList>
    </citation>
    <scope>NUCLEOTIDE SEQUENCE [LARGE SCALE GENOMIC DNA]</scope>
    <source>
        <strain evidence="5">DD4a</strain>
    </source>
</reference>
<evidence type="ECO:0000259" key="3">
    <source>
        <dbReference type="Pfam" id="PF02826"/>
    </source>
</evidence>
<dbReference type="InterPro" id="IPR036291">
    <property type="entry name" value="NAD(P)-bd_dom_sf"/>
</dbReference>
<dbReference type="GO" id="GO:0016491">
    <property type="term" value="F:oxidoreductase activity"/>
    <property type="evidence" value="ECO:0007669"/>
    <property type="project" value="UniProtKB-KW"/>
</dbReference>
<organism evidence="4 5">
    <name type="scientific">Amnibacterium setariae</name>
    <dbReference type="NCBI Taxonomy" id="2306585"/>
    <lineage>
        <taxon>Bacteria</taxon>
        <taxon>Bacillati</taxon>
        <taxon>Actinomycetota</taxon>
        <taxon>Actinomycetes</taxon>
        <taxon>Micrococcales</taxon>
        <taxon>Microbacteriaceae</taxon>
        <taxon>Amnibacterium</taxon>
    </lineage>
</organism>
<keyword evidence="2" id="KW-0520">NAD</keyword>
<dbReference type="SUPFAM" id="SSF51735">
    <property type="entry name" value="NAD(P)-binding Rossmann-fold domains"/>
    <property type="match status" value="1"/>
</dbReference>
<feature type="domain" description="D-isomer specific 2-hydroxyacid dehydrogenase NAD-binding" evidence="3">
    <location>
        <begin position="167"/>
        <end position="339"/>
    </location>
</feature>
<dbReference type="Proteomes" id="UP000265742">
    <property type="component" value="Unassembled WGS sequence"/>
</dbReference>
<gene>
    <name evidence="4" type="ORF">D1781_05330</name>
</gene>
<dbReference type="Gene3D" id="3.40.50.720">
    <property type="entry name" value="NAD(P)-binding Rossmann-like Domain"/>
    <property type="match status" value="2"/>
</dbReference>
<dbReference type="Pfam" id="PF02826">
    <property type="entry name" value="2-Hacid_dh_C"/>
    <property type="match status" value="1"/>
</dbReference>
<accession>A0A3A1U997</accession>
<dbReference type="CDD" id="cd05300">
    <property type="entry name" value="2-Hacid_dh_1"/>
    <property type="match status" value="1"/>
</dbReference>
<comment type="caution">
    <text evidence="4">The sequence shown here is derived from an EMBL/GenBank/DDBJ whole genome shotgun (WGS) entry which is preliminary data.</text>
</comment>
<dbReference type="AlphaFoldDB" id="A0A3A1U997"/>
<keyword evidence="5" id="KW-1185">Reference proteome</keyword>
<evidence type="ECO:0000256" key="1">
    <source>
        <dbReference type="ARBA" id="ARBA00023002"/>
    </source>
</evidence>
<evidence type="ECO:0000256" key="2">
    <source>
        <dbReference type="ARBA" id="ARBA00023027"/>
    </source>
</evidence>